<evidence type="ECO:0008006" key="3">
    <source>
        <dbReference type="Google" id="ProtNLM"/>
    </source>
</evidence>
<gene>
    <name evidence="1" type="ORF">BJ969_002392</name>
</gene>
<dbReference type="InterPro" id="IPR009097">
    <property type="entry name" value="Cyclic_Pdiesterase"/>
</dbReference>
<dbReference type="RefSeq" id="WP_184479003.1">
    <property type="nucleotide sequence ID" value="NZ_JACHIV010000001.1"/>
</dbReference>
<evidence type="ECO:0000313" key="2">
    <source>
        <dbReference type="Proteomes" id="UP000580474"/>
    </source>
</evidence>
<dbReference type="Gene3D" id="3.90.1140.10">
    <property type="entry name" value="Cyclic phosphodiesterase"/>
    <property type="match status" value="1"/>
</dbReference>
<protein>
    <recommendedName>
        <fullName evidence="3">2'-5' RNA ligase family protein</fullName>
    </recommendedName>
</protein>
<reference evidence="1 2" key="1">
    <citation type="submission" date="2020-08" db="EMBL/GenBank/DDBJ databases">
        <title>Sequencing the genomes of 1000 actinobacteria strains.</title>
        <authorList>
            <person name="Klenk H.-P."/>
        </authorList>
    </citation>
    <scope>NUCLEOTIDE SEQUENCE [LARGE SCALE GENOMIC DNA]</scope>
    <source>
        <strain evidence="1 2">DSM 45582</strain>
    </source>
</reference>
<dbReference type="EMBL" id="JACHIV010000001">
    <property type="protein sequence ID" value="MBB5069304.1"/>
    <property type="molecule type" value="Genomic_DNA"/>
</dbReference>
<dbReference type="AlphaFoldDB" id="A0A840NCH2"/>
<dbReference type="SUPFAM" id="SSF55144">
    <property type="entry name" value="LigT-like"/>
    <property type="match status" value="1"/>
</dbReference>
<keyword evidence="2" id="KW-1185">Reference proteome</keyword>
<dbReference type="Pfam" id="PF13563">
    <property type="entry name" value="2_5_RNA_ligase2"/>
    <property type="match status" value="1"/>
</dbReference>
<comment type="caution">
    <text evidence="1">The sequence shown here is derived from an EMBL/GenBank/DDBJ whole genome shotgun (WGS) entry which is preliminary data.</text>
</comment>
<accession>A0A840NCH2</accession>
<sequence length="167" mass="17761">MPGADALLRAVGERFPGAVRAGFPAHITVLHPFLPLSDVDDEVVAELAAMFARRGPLRVEFAVSEQRRHFDEGFVALLLEPDGPLRELTAELGARWDLRPYGGAYGEPDPHVTVALDVAPEQAGLIAEQAAGALPPPADLDEAWLVAFDGTWSLRARLPLAPGGGGQ</sequence>
<name>A0A840NCH2_9PSEU</name>
<proteinExistence type="predicted"/>
<dbReference type="Proteomes" id="UP000580474">
    <property type="component" value="Unassembled WGS sequence"/>
</dbReference>
<organism evidence="1 2">
    <name type="scientific">Saccharopolyspora gloriosae</name>
    <dbReference type="NCBI Taxonomy" id="455344"/>
    <lineage>
        <taxon>Bacteria</taxon>
        <taxon>Bacillati</taxon>
        <taxon>Actinomycetota</taxon>
        <taxon>Actinomycetes</taxon>
        <taxon>Pseudonocardiales</taxon>
        <taxon>Pseudonocardiaceae</taxon>
        <taxon>Saccharopolyspora</taxon>
    </lineage>
</organism>
<evidence type="ECO:0000313" key="1">
    <source>
        <dbReference type="EMBL" id="MBB5069304.1"/>
    </source>
</evidence>